<gene>
    <name evidence="4" type="ORF">PEVE_00004336</name>
</gene>
<reference evidence="4 5" key="1">
    <citation type="submission" date="2022-05" db="EMBL/GenBank/DDBJ databases">
        <authorList>
            <consortium name="Genoscope - CEA"/>
            <person name="William W."/>
        </authorList>
    </citation>
    <scope>NUCLEOTIDE SEQUENCE [LARGE SCALE GENOMIC DNA]</scope>
</reference>
<comment type="caution">
    <text evidence="4">The sequence shown here is derived from an EMBL/GenBank/DDBJ whole genome shotgun (WGS) entry which is preliminary data.</text>
</comment>
<name>A0ABN8LTC7_9CNID</name>
<organism evidence="4 5">
    <name type="scientific">Porites evermanni</name>
    <dbReference type="NCBI Taxonomy" id="104178"/>
    <lineage>
        <taxon>Eukaryota</taxon>
        <taxon>Metazoa</taxon>
        <taxon>Cnidaria</taxon>
        <taxon>Anthozoa</taxon>
        <taxon>Hexacorallia</taxon>
        <taxon>Scleractinia</taxon>
        <taxon>Fungiina</taxon>
        <taxon>Poritidae</taxon>
        <taxon>Porites</taxon>
    </lineage>
</organism>
<keyword evidence="2" id="KW-0970">Cilium biogenesis/degradation</keyword>
<evidence type="ECO:0000256" key="3">
    <source>
        <dbReference type="SAM" id="MobiDB-lite"/>
    </source>
</evidence>
<dbReference type="PANTHER" id="PTHR33724:SF1">
    <property type="entry name" value="INTRAFLAGELLAR TRANSPORT PROTEIN 43 HOMOLOG"/>
    <property type="match status" value="1"/>
</dbReference>
<dbReference type="EMBL" id="CALNXI010000127">
    <property type="protein sequence ID" value="CAH3019817.1"/>
    <property type="molecule type" value="Genomic_DNA"/>
</dbReference>
<keyword evidence="5" id="KW-1185">Reference proteome</keyword>
<evidence type="ECO:0000256" key="1">
    <source>
        <dbReference type="ARBA" id="ARBA00007563"/>
    </source>
</evidence>
<dbReference type="Pfam" id="PF15305">
    <property type="entry name" value="IFT43"/>
    <property type="match status" value="1"/>
</dbReference>
<evidence type="ECO:0000313" key="5">
    <source>
        <dbReference type="Proteomes" id="UP001159427"/>
    </source>
</evidence>
<protein>
    <recommendedName>
        <fullName evidence="6">Intraflagellar transport protein 43 homolog</fullName>
    </recommendedName>
</protein>
<accession>A0ABN8LTC7</accession>
<evidence type="ECO:0000256" key="2">
    <source>
        <dbReference type="ARBA" id="ARBA00022794"/>
    </source>
</evidence>
<evidence type="ECO:0008006" key="6">
    <source>
        <dbReference type="Google" id="ProtNLM"/>
    </source>
</evidence>
<feature type="region of interest" description="Disordered" evidence="3">
    <location>
        <begin position="91"/>
        <end position="135"/>
    </location>
</feature>
<proteinExistence type="inferred from homology"/>
<evidence type="ECO:0000313" key="4">
    <source>
        <dbReference type="EMBL" id="CAH3019817.1"/>
    </source>
</evidence>
<comment type="similarity">
    <text evidence="1">Belongs to the IFT43 family.</text>
</comment>
<dbReference type="Proteomes" id="UP001159427">
    <property type="component" value="Unassembled WGS sequence"/>
</dbReference>
<dbReference type="PANTHER" id="PTHR33724">
    <property type="entry name" value="INTRAFLAGELLAR TRANSPORT PROTEIN 43 HOMOLOG"/>
    <property type="match status" value="1"/>
</dbReference>
<sequence>MTFFLRERVSGVQQLNEWTDILAHLELHAPSSAVNNSFETKQTKTDDLKPDMAKEVRQGRRAAQNIHSNQEADEDVLDASLGDMTLQANNTAATAEHDQPPPKPSRRQGGWADDTPKEKKKGRRDVETFQEEDERLKMDNTVTQDDDDGDIPVIPDLEDVQEEDMMTQIAAPPSVQVNRVATYKELDSYFQKQSALFNVNLLDGEIDLKLLTNVLSPETEVFEEDKRWDWNRLFTEVASELQTEWDEGGETDDLDDTKS</sequence>
<dbReference type="InterPro" id="IPR029302">
    <property type="entry name" value="IFT43"/>
</dbReference>